<evidence type="ECO:0000313" key="3">
    <source>
        <dbReference type="EMBL" id="SNQ59733.1"/>
    </source>
</evidence>
<feature type="transmembrane region" description="Helical" evidence="2">
    <location>
        <begin position="264"/>
        <end position="285"/>
    </location>
</feature>
<keyword evidence="2" id="KW-1133">Transmembrane helix</keyword>
<protein>
    <submittedName>
        <fullName evidence="3">Uncharacterized protein</fullName>
    </submittedName>
</protein>
<keyword evidence="2" id="KW-0812">Transmembrane</keyword>
<name>A0A284VKH6_9EURY</name>
<feature type="transmembrane region" description="Helical" evidence="2">
    <location>
        <begin position="208"/>
        <end position="225"/>
    </location>
</feature>
<dbReference type="AlphaFoldDB" id="A0A284VKH6"/>
<accession>A0A284VKH6</accession>
<keyword evidence="2" id="KW-0472">Membrane</keyword>
<organism evidence="3 4">
    <name type="scientific">Candidatus Methanoperedens nitratireducens</name>
    <dbReference type="NCBI Taxonomy" id="1392998"/>
    <lineage>
        <taxon>Archaea</taxon>
        <taxon>Methanobacteriati</taxon>
        <taxon>Methanobacteriota</taxon>
        <taxon>Stenosarchaea group</taxon>
        <taxon>Methanomicrobia</taxon>
        <taxon>Methanosarcinales</taxon>
        <taxon>ANME-2 cluster</taxon>
        <taxon>Candidatus Methanoperedentaceae</taxon>
        <taxon>Candidatus Methanoperedens</taxon>
    </lineage>
</organism>
<keyword evidence="4" id="KW-1185">Reference proteome</keyword>
<feature type="compositionally biased region" description="Basic residues" evidence="1">
    <location>
        <begin position="36"/>
        <end position="58"/>
    </location>
</feature>
<dbReference type="Proteomes" id="UP000218615">
    <property type="component" value="Unassembled WGS sequence"/>
</dbReference>
<feature type="region of interest" description="Disordered" evidence="1">
    <location>
        <begin position="1"/>
        <end position="75"/>
    </location>
</feature>
<evidence type="ECO:0000256" key="1">
    <source>
        <dbReference type="SAM" id="MobiDB-lite"/>
    </source>
</evidence>
<proteinExistence type="predicted"/>
<feature type="transmembrane region" description="Helical" evidence="2">
    <location>
        <begin position="160"/>
        <end position="179"/>
    </location>
</feature>
<dbReference type="EMBL" id="FZMP01000036">
    <property type="protein sequence ID" value="SNQ59733.1"/>
    <property type="molecule type" value="Genomic_DNA"/>
</dbReference>
<feature type="transmembrane region" description="Helical" evidence="2">
    <location>
        <begin position="232"/>
        <end position="252"/>
    </location>
</feature>
<gene>
    <name evidence="3" type="ORF">MNV_1300009</name>
</gene>
<evidence type="ECO:0000256" key="2">
    <source>
        <dbReference type="SAM" id="Phobius"/>
    </source>
</evidence>
<reference evidence="4" key="1">
    <citation type="submission" date="2017-06" db="EMBL/GenBank/DDBJ databases">
        <authorList>
            <person name="Cremers G."/>
        </authorList>
    </citation>
    <scope>NUCLEOTIDE SEQUENCE [LARGE SCALE GENOMIC DNA]</scope>
</reference>
<evidence type="ECO:0000313" key="4">
    <source>
        <dbReference type="Proteomes" id="UP000218615"/>
    </source>
</evidence>
<sequence length="299" mass="33457">MSGTGDVASQPPREEKSPQVQAESVIKEIFPQKIKEKVKRKNNTKKNKINVAKRKKSKKNEAGMKKKAKKNNKATNKNLIKDINNKTEVDSDFTSKPQEVENTMNDTQESNLKMVEEVVKNHGAGDALGPVLKPVEEVAEKNTRRDNPELPSKPSLASTYFVLLILASLISFLLAGYVYPATEEDIAKNKIFWVVNDGDFDRGLFTQFYSSLIFTACVFVLGFYVNSTFIRFGLGGWNTFSTGIYIMFLFGLGKIGELTYNHQLFGAFKNLILPFALIILTYASYKILKELKGGSKNAS</sequence>